<evidence type="ECO:0000313" key="4">
    <source>
        <dbReference type="EMBL" id="CAB4995077.1"/>
    </source>
</evidence>
<dbReference type="CDD" id="cd06530">
    <property type="entry name" value="S26_SPase_I"/>
    <property type="match status" value="1"/>
</dbReference>
<protein>
    <submittedName>
        <fullName evidence="4">Unannotated protein</fullName>
    </submittedName>
</protein>
<evidence type="ECO:0000313" key="3">
    <source>
        <dbReference type="EMBL" id="CAB4842401.1"/>
    </source>
</evidence>
<feature type="domain" description="Peptidase S26" evidence="1">
    <location>
        <begin position="2"/>
        <end position="55"/>
    </location>
</feature>
<dbReference type="Pfam" id="PF10502">
    <property type="entry name" value="Peptidase_S26"/>
    <property type="match status" value="1"/>
</dbReference>
<gene>
    <name evidence="2" type="ORF">UFOPK1458_00164</name>
    <name evidence="3" type="ORF">UFOPK3243_00616</name>
    <name evidence="4" type="ORF">UFOPK4032_00385</name>
</gene>
<organism evidence="4">
    <name type="scientific">freshwater metagenome</name>
    <dbReference type="NCBI Taxonomy" id="449393"/>
    <lineage>
        <taxon>unclassified sequences</taxon>
        <taxon>metagenomes</taxon>
        <taxon>ecological metagenomes</taxon>
    </lineage>
</organism>
<dbReference type="GO" id="GO:0006465">
    <property type="term" value="P:signal peptide processing"/>
    <property type="evidence" value="ECO:0007669"/>
    <property type="project" value="InterPro"/>
</dbReference>
<dbReference type="AlphaFoldDB" id="A0A6J7NPR1"/>
<dbReference type="EMBL" id="CAEZSQ010000018">
    <property type="protein sequence ID" value="CAB4538706.1"/>
    <property type="molecule type" value="Genomic_DNA"/>
</dbReference>
<dbReference type="EMBL" id="CAFBOW010000055">
    <property type="protein sequence ID" value="CAB4995077.1"/>
    <property type="molecule type" value="Genomic_DNA"/>
</dbReference>
<dbReference type="InterPro" id="IPR019533">
    <property type="entry name" value="Peptidase_S26"/>
</dbReference>
<evidence type="ECO:0000313" key="2">
    <source>
        <dbReference type="EMBL" id="CAB4538706.1"/>
    </source>
</evidence>
<name>A0A6J7NPR1_9ZZZZ</name>
<dbReference type="Gene3D" id="2.10.109.10">
    <property type="entry name" value="Umud Fragment, subunit A"/>
    <property type="match status" value="1"/>
</dbReference>
<dbReference type="InterPro" id="IPR036286">
    <property type="entry name" value="LexA/Signal_pep-like_sf"/>
</dbReference>
<proteinExistence type="predicted"/>
<accession>A0A6J7NPR1</accession>
<reference evidence="4" key="1">
    <citation type="submission" date="2020-05" db="EMBL/GenBank/DDBJ databases">
        <authorList>
            <person name="Chiriac C."/>
            <person name="Salcher M."/>
            <person name="Ghai R."/>
            <person name="Kavagutti S V."/>
        </authorList>
    </citation>
    <scope>NUCLEOTIDE SEQUENCE</scope>
</reference>
<evidence type="ECO:0000259" key="1">
    <source>
        <dbReference type="Pfam" id="PF10502"/>
    </source>
</evidence>
<dbReference type="EMBL" id="CAFAZZ010000050">
    <property type="protein sequence ID" value="CAB4842401.1"/>
    <property type="molecule type" value="Genomic_DNA"/>
</dbReference>
<sequence>MVVEGDSMSPTYNHGDWLFGRWAHYAATGIFGIKANDVVVIEREDQPGIFYVKRITEIRKSGNQETSIFLLSDNEAGTDSRQWGWLPISTVRAKIYFRIKRRKG</sequence>
<dbReference type="GO" id="GO:0004252">
    <property type="term" value="F:serine-type endopeptidase activity"/>
    <property type="evidence" value="ECO:0007669"/>
    <property type="project" value="InterPro"/>
</dbReference>
<dbReference type="SUPFAM" id="SSF51306">
    <property type="entry name" value="LexA/Signal peptidase"/>
    <property type="match status" value="1"/>
</dbReference>